<protein>
    <recommendedName>
        <fullName evidence="3">Acyltransferase 3 domain-containing protein</fullName>
    </recommendedName>
</protein>
<feature type="transmembrane region" description="Helical" evidence="2">
    <location>
        <begin position="304"/>
        <end position="323"/>
    </location>
</feature>
<keyword evidence="2" id="KW-1133">Transmembrane helix</keyword>
<dbReference type="OrthoDB" id="5242306at2"/>
<accession>A0A0U4CQZ7</accession>
<feature type="domain" description="Acyltransferase 3" evidence="3">
    <location>
        <begin position="30"/>
        <end position="389"/>
    </location>
</feature>
<feature type="transmembrane region" description="Helical" evidence="2">
    <location>
        <begin position="335"/>
        <end position="358"/>
    </location>
</feature>
<evidence type="ECO:0000313" key="4">
    <source>
        <dbReference type="EMBL" id="ALX05052.1"/>
    </source>
</evidence>
<dbReference type="GO" id="GO:0016747">
    <property type="term" value="F:acyltransferase activity, transferring groups other than amino-acyl groups"/>
    <property type="evidence" value="ECO:0007669"/>
    <property type="project" value="InterPro"/>
</dbReference>
<feature type="region of interest" description="Disordered" evidence="1">
    <location>
        <begin position="1"/>
        <end position="22"/>
    </location>
</feature>
<evidence type="ECO:0000256" key="1">
    <source>
        <dbReference type="SAM" id="MobiDB-lite"/>
    </source>
</evidence>
<sequence>MTATVPGSPTSPAAPADRTSGGRAVAPVYPGLDTLRAVASLAVVLTHCAFWAGFYDEGLLGAAMQRLEVGVAVFFVLSGFLLAHPWLTAARTREQHDSVARYAWKRALRVLPVYWVTVVLALLIVRQNRELGLDRWVQNLALVDLYREPALPEGLSQMWSLATEVAFYAALPLILVVLLGRRTHGLRVRRVLTLLSVLAVLSLVWTSAASIGGPLVPLGPWTTQALPAFLGWFAVGIAFAVVDVDRRHPLPGRPSRVAHRLESVASAPGACWLLAGAVLVVASTPLGGAAGLFARTSSESLVRAVAYAVVAALVVLPSVFGDADSPYARWMAHPWLRHLGHVSYSLFCCHVIVLWVLFDRLDLTLFNASFPLVIVLVLAVSLPVSELLYRLVERPFLRLKNLGRRAPAATTTDTAASAAS</sequence>
<feature type="transmembrane region" description="Helical" evidence="2">
    <location>
        <begin position="158"/>
        <end position="179"/>
    </location>
</feature>
<organism evidence="4 5">
    <name type="scientific">Aeromicrobium erythreum</name>
    <dbReference type="NCBI Taxonomy" id="2041"/>
    <lineage>
        <taxon>Bacteria</taxon>
        <taxon>Bacillati</taxon>
        <taxon>Actinomycetota</taxon>
        <taxon>Actinomycetes</taxon>
        <taxon>Propionibacteriales</taxon>
        <taxon>Nocardioidaceae</taxon>
        <taxon>Aeromicrobium</taxon>
    </lineage>
</organism>
<proteinExistence type="predicted"/>
<dbReference type="Proteomes" id="UP000067689">
    <property type="component" value="Chromosome"/>
</dbReference>
<dbReference type="GO" id="GO:0016020">
    <property type="term" value="C:membrane"/>
    <property type="evidence" value="ECO:0007669"/>
    <property type="project" value="TreeGrafter"/>
</dbReference>
<feature type="transmembrane region" description="Helical" evidence="2">
    <location>
        <begin position="37"/>
        <end position="55"/>
    </location>
</feature>
<dbReference type="PANTHER" id="PTHR23028:SF53">
    <property type="entry name" value="ACYL_TRANSF_3 DOMAIN-CONTAINING PROTEIN"/>
    <property type="match status" value="1"/>
</dbReference>
<name>A0A0U4CQZ7_9ACTN</name>
<dbReference type="GO" id="GO:0009103">
    <property type="term" value="P:lipopolysaccharide biosynthetic process"/>
    <property type="evidence" value="ECO:0007669"/>
    <property type="project" value="TreeGrafter"/>
</dbReference>
<dbReference type="InterPro" id="IPR050879">
    <property type="entry name" value="Acyltransferase_3"/>
</dbReference>
<feature type="transmembrane region" description="Helical" evidence="2">
    <location>
        <begin position="370"/>
        <end position="392"/>
    </location>
</feature>
<dbReference type="RefSeq" id="WP_067858116.1">
    <property type="nucleotide sequence ID" value="NZ_CP011502.1"/>
</dbReference>
<keyword evidence="2" id="KW-0472">Membrane</keyword>
<feature type="transmembrane region" description="Helical" evidence="2">
    <location>
        <begin position="264"/>
        <end position="284"/>
    </location>
</feature>
<feature type="compositionally biased region" description="Polar residues" evidence="1">
    <location>
        <begin position="1"/>
        <end position="11"/>
    </location>
</feature>
<dbReference type="STRING" id="2041.AERYTH_10235"/>
<dbReference type="EMBL" id="CP011502">
    <property type="protein sequence ID" value="ALX05052.1"/>
    <property type="molecule type" value="Genomic_DNA"/>
</dbReference>
<feature type="transmembrane region" description="Helical" evidence="2">
    <location>
        <begin position="225"/>
        <end position="244"/>
    </location>
</feature>
<dbReference type="PANTHER" id="PTHR23028">
    <property type="entry name" value="ACETYLTRANSFERASE"/>
    <property type="match status" value="1"/>
</dbReference>
<feature type="transmembrane region" description="Helical" evidence="2">
    <location>
        <begin position="107"/>
        <end position="125"/>
    </location>
</feature>
<evidence type="ECO:0000259" key="3">
    <source>
        <dbReference type="Pfam" id="PF01757"/>
    </source>
</evidence>
<keyword evidence="2" id="KW-0812">Transmembrane</keyword>
<evidence type="ECO:0000313" key="5">
    <source>
        <dbReference type="Proteomes" id="UP000067689"/>
    </source>
</evidence>
<dbReference type="Pfam" id="PF01757">
    <property type="entry name" value="Acyl_transf_3"/>
    <property type="match status" value="1"/>
</dbReference>
<feature type="transmembrane region" description="Helical" evidence="2">
    <location>
        <begin position="191"/>
        <end position="213"/>
    </location>
</feature>
<reference evidence="4 5" key="1">
    <citation type="journal article" date="1991" name="Int. J. Syst. Bacteriol.">
        <title>Description of the erythromycin-producing bacterium Arthrobacter sp. strain NRRL B-3381 as Aeromicrobium erythreum gen. nov., sp. nov.</title>
        <authorList>
            <person name="Miller E.S."/>
            <person name="Woese C.R."/>
            <person name="Brenner S."/>
        </authorList>
    </citation>
    <scope>NUCLEOTIDE SEQUENCE [LARGE SCALE GENOMIC DNA]</scope>
    <source>
        <strain evidence="4 5">AR18</strain>
    </source>
</reference>
<evidence type="ECO:0000256" key="2">
    <source>
        <dbReference type="SAM" id="Phobius"/>
    </source>
</evidence>
<dbReference type="InterPro" id="IPR002656">
    <property type="entry name" value="Acyl_transf_3_dom"/>
</dbReference>
<gene>
    <name evidence="4" type="ORF">AERYTH_10235</name>
</gene>
<dbReference type="KEGG" id="aer:AERYTH_10235"/>
<feature type="transmembrane region" description="Helical" evidence="2">
    <location>
        <begin position="67"/>
        <end position="87"/>
    </location>
</feature>
<keyword evidence="5" id="KW-1185">Reference proteome</keyword>
<dbReference type="AlphaFoldDB" id="A0A0U4CQZ7"/>